<evidence type="ECO:0000256" key="4">
    <source>
        <dbReference type="ARBA" id="ARBA00004436"/>
    </source>
</evidence>
<protein>
    <submittedName>
        <fullName evidence="12">ATP-dependent RNA helicase SUPV3L1, mitochondrial</fullName>
    </submittedName>
</protein>
<evidence type="ECO:0000256" key="7">
    <source>
        <dbReference type="ARBA" id="ARBA00022801"/>
    </source>
</evidence>
<dbReference type="PANTHER" id="PTHR12131">
    <property type="entry name" value="ATP-DEPENDENT RNA AND DNA HELICASE"/>
    <property type="match status" value="1"/>
</dbReference>
<keyword evidence="6" id="KW-0547">Nucleotide-binding</keyword>
<comment type="subcellular location">
    <subcellularLocation>
        <location evidence="4">Mitochondrion matrix</location>
        <location evidence="4">Mitochondrion nucleoid</location>
    </subcellularLocation>
    <subcellularLocation>
        <location evidence="3">Nucleus</location>
    </subcellularLocation>
</comment>
<dbReference type="InterPro" id="IPR055206">
    <property type="entry name" value="DEXQc_SUV3"/>
</dbReference>
<dbReference type="InterPro" id="IPR050699">
    <property type="entry name" value="RNA-DNA_Helicase"/>
</dbReference>
<dbReference type="InterPro" id="IPR027417">
    <property type="entry name" value="P-loop_NTPase"/>
</dbReference>
<keyword evidence="9" id="KW-0067">ATP-binding</keyword>
<name>M8BE78_AEGTA</name>
<evidence type="ECO:0000256" key="2">
    <source>
        <dbReference type="ARBA" id="ARBA00001946"/>
    </source>
</evidence>
<evidence type="ECO:0000256" key="11">
    <source>
        <dbReference type="ARBA" id="ARBA00023271"/>
    </source>
</evidence>
<sequence>MGVPCAGGVASNAEKPRTPARGLPVWADLVGEPWACHMHPLQPPAESGDGGQKGIEVAAYSAGKAGDAGAWLAGVGGFGRTLDPESYQSHVQLLLTMLRRKSRVRSGARHNVYIRCLLSDSDLHPLVNSANLNFWRGNHNSGKFDFTDMTHPHLWYPNAREKKRNVFLHVGPTNSGKTHNALKRLEASSSGVYCGPLRLLAREVAERLNKASVPCNLTTGQEREEIEGAKHSSVTVEMADVTTEYQCAVIDEIQVCSDPHFVHSLGKYELHVCGDPAVVPIIQRLLEATDDVVTIQYYERLSPLVPLKSILGSFSNIKAGDCMVTFSRREIYKLKKKIEMAGNHLCSVVYGSLPPETRTKQATMFNDEASDLNVLVASDAIGMGLNLNISRIIFSTLKKFDGICTRELTVPEIKQIAGRAGRYGSKFPVGEVTCLDAEDLPLLHSSLKSPSPIIERAGLFPTFDLLSVYSRLHGTDFLHPILERFLDKAKLSPDYFIADCEDMLKVAAIVDELPLALHDKYVFCQSPVDVRDDISTQGLTQANISTSIVYLYVFVELGNSFTKIFKMQFAENYAKKGTVRLKEIFTPGTLRVPTTHNQLQELESVHKVLELYVWLSYRFDDSFPDRELAASQKSICSMLIEEYLERSGWQQQGQRRVLRTPRKLRREYDALQLYDTSLQMPYIICILKDESICYNLFS</sequence>
<dbReference type="GO" id="GO:0005524">
    <property type="term" value="F:ATP binding"/>
    <property type="evidence" value="ECO:0007669"/>
    <property type="project" value="UniProtKB-KW"/>
</dbReference>
<dbReference type="AlphaFoldDB" id="M8BE78"/>
<dbReference type="SMART" id="SM00490">
    <property type="entry name" value="HELICc"/>
    <property type="match status" value="1"/>
</dbReference>
<dbReference type="Gene3D" id="1.20.272.40">
    <property type="match status" value="1"/>
</dbReference>
<evidence type="ECO:0000256" key="6">
    <source>
        <dbReference type="ARBA" id="ARBA00022741"/>
    </source>
</evidence>
<evidence type="ECO:0000256" key="3">
    <source>
        <dbReference type="ARBA" id="ARBA00004123"/>
    </source>
</evidence>
<dbReference type="SUPFAM" id="SSF52540">
    <property type="entry name" value="P-loop containing nucleoside triphosphate hydrolases"/>
    <property type="match status" value="1"/>
</dbReference>
<evidence type="ECO:0000256" key="5">
    <source>
        <dbReference type="ARBA" id="ARBA00011661"/>
    </source>
</evidence>
<accession>M8BE78</accession>
<evidence type="ECO:0000256" key="8">
    <source>
        <dbReference type="ARBA" id="ARBA00022806"/>
    </source>
</evidence>
<dbReference type="EnsemblPlants" id="EMT12246">
    <property type="protein sequence ID" value="EMT12246"/>
    <property type="gene ID" value="F775_01219"/>
</dbReference>
<keyword evidence="7" id="KW-0378">Hydrolase</keyword>
<dbReference type="Gene3D" id="1.20.58.1080">
    <property type="match status" value="1"/>
</dbReference>
<dbReference type="GO" id="GO:0000965">
    <property type="term" value="P:mitochondrial RNA 3'-end processing"/>
    <property type="evidence" value="ECO:0007669"/>
    <property type="project" value="TreeGrafter"/>
</dbReference>
<comment type="subunit">
    <text evidence="5">Homodimer; in free form. Component of the mitochondrial degradosome (mtEXO) complex which is a heteropentamer containing 2 copies of SUPV3L1 and 3 copies of PNPT1.</text>
</comment>
<dbReference type="GO" id="GO:0042645">
    <property type="term" value="C:mitochondrial nucleoid"/>
    <property type="evidence" value="ECO:0007669"/>
    <property type="project" value="UniProtKB-SubCell"/>
</dbReference>
<evidence type="ECO:0000313" key="12">
    <source>
        <dbReference type="EnsemblPlants" id="EMT12246"/>
    </source>
</evidence>
<evidence type="ECO:0000256" key="9">
    <source>
        <dbReference type="ARBA" id="ARBA00022840"/>
    </source>
</evidence>
<dbReference type="Pfam" id="PF00271">
    <property type="entry name" value="Helicase_C"/>
    <property type="match status" value="1"/>
</dbReference>
<reference evidence="12" key="1">
    <citation type="submission" date="2015-06" db="UniProtKB">
        <authorList>
            <consortium name="EnsemblPlants"/>
        </authorList>
    </citation>
    <scope>IDENTIFICATION</scope>
</reference>
<dbReference type="Pfam" id="PF22527">
    <property type="entry name" value="DEXQc_Suv3"/>
    <property type="match status" value="1"/>
</dbReference>
<dbReference type="InterPro" id="IPR022192">
    <property type="entry name" value="SUV3_C"/>
</dbReference>
<dbReference type="GO" id="GO:0016787">
    <property type="term" value="F:hydrolase activity"/>
    <property type="evidence" value="ECO:0007669"/>
    <property type="project" value="UniProtKB-KW"/>
</dbReference>
<dbReference type="PROSITE" id="PS51194">
    <property type="entry name" value="HELICASE_CTER"/>
    <property type="match status" value="1"/>
</dbReference>
<dbReference type="GO" id="GO:0045025">
    <property type="term" value="C:mitochondrial degradosome"/>
    <property type="evidence" value="ECO:0007669"/>
    <property type="project" value="TreeGrafter"/>
</dbReference>
<dbReference type="Gene3D" id="3.40.50.300">
    <property type="entry name" value="P-loop containing nucleotide triphosphate hydrolases"/>
    <property type="match status" value="2"/>
</dbReference>
<dbReference type="PANTHER" id="PTHR12131:SF1">
    <property type="entry name" value="ATP-DEPENDENT RNA HELICASE SUPV3L1, MITOCHONDRIAL-RELATED"/>
    <property type="match status" value="1"/>
</dbReference>
<keyword evidence="11" id="KW-1135">Mitochondrion nucleoid</keyword>
<dbReference type="GO" id="GO:0004386">
    <property type="term" value="F:helicase activity"/>
    <property type="evidence" value="ECO:0007669"/>
    <property type="project" value="UniProtKB-KW"/>
</dbReference>
<evidence type="ECO:0000256" key="10">
    <source>
        <dbReference type="ARBA" id="ARBA00023242"/>
    </source>
</evidence>
<dbReference type="InterPro" id="IPR041082">
    <property type="entry name" value="Suv3_C_1"/>
</dbReference>
<dbReference type="FunFam" id="3.40.50.300:FF:001109">
    <property type="entry name" value="ATP-dependent RNA helicase suv3, mitochondrial"/>
    <property type="match status" value="1"/>
</dbReference>
<comment type="cofactor">
    <cofactor evidence="2">
        <name>Mg(2+)</name>
        <dbReference type="ChEBI" id="CHEBI:18420"/>
    </cofactor>
</comment>
<dbReference type="FunFam" id="1.20.272.40:FF:000002">
    <property type="entry name" value="ATP-dependent RNA helicase SUV3, mitochondrial"/>
    <property type="match status" value="1"/>
</dbReference>
<dbReference type="CDD" id="cd18805">
    <property type="entry name" value="SF2_C_suv3"/>
    <property type="match status" value="1"/>
</dbReference>
<keyword evidence="11" id="KW-0496">Mitochondrion</keyword>
<dbReference type="Pfam" id="PF12513">
    <property type="entry name" value="SUV3_C"/>
    <property type="match status" value="1"/>
</dbReference>
<keyword evidence="8" id="KW-0347">Helicase</keyword>
<keyword evidence="10" id="KW-0539">Nucleus</keyword>
<dbReference type="Pfam" id="PF18147">
    <property type="entry name" value="Suv3_C_1"/>
    <property type="match status" value="1"/>
</dbReference>
<dbReference type="FunFam" id="3.40.50.300:FF:003871">
    <property type="entry name" value="DExH-box ATP-dependent RNA helicase DExH18 mitochondrial"/>
    <property type="match status" value="1"/>
</dbReference>
<proteinExistence type="predicted"/>
<dbReference type="GO" id="GO:0005634">
    <property type="term" value="C:nucleus"/>
    <property type="evidence" value="ECO:0007669"/>
    <property type="project" value="UniProtKB-SubCell"/>
</dbReference>
<evidence type="ECO:0000256" key="1">
    <source>
        <dbReference type="ARBA" id="ARBA00001936"/>
    </source>
</evidence>
<comment type="cofactor">
    <cofactor evidence="1">
        <name>Mn(2+)</name>
        <dbReference type="ChEBI" id="CHEBI:29035"/>
    </cofactor>
</comment>
<organism evidence="12">
    <name type="scientific">Aegilops tauschii</name>
    <name type="common">Tausch's goatgrass</name>
    <name type="synonym">Aegilops squarrosa</name>
    <dbReference type="NCBI Taxonomy" id="37682"/>
    <lineage>
        <taxon>Eukaryota</taxon>
        <taxon>Viridiplantae</taxon>
        <taxon>Streptophyta</taxon>
        <taxon>Embryophyta</taxon>
        <taxon>Tracheophyta</taxon>
        <taxon>Spermatophyta</taxon>
        <taxon>Magnoliopsida</taxon>
        <taxon>Liliopsida</taxon>
        <taxon>Poales</taxon>
        <taxon>Poaceae</taxon>
        <taxon>BOP clade</taxon>
        <taxon>Pooideae</taxon>
        <taxon>Triticodae</taxon>
        <taxon>Triticeae</taxon>
        <taxon>Triticinae</taxon>
        <taxon>Aegilops</taxon>
    </lineage>
</organism>
<dbReference type="InterPro" id="IPR001650">
    <property type="entry name" value="Helicase_C-like"/>
</dbReference>